<dbReference type="PANTHER" id="PTHR23424:SF23">
    <property type="entry name" value="PROTEIN SAAL1"/>
    <property type="match status" value="1"/>
</dbReference>
<evidence type="ECO:0000256" key="1">
    <source>
        <dbReference type="ARBA" id="ARBA00004123"/>
    </source>
</evidence>
<organism evidence="4 5">
    <name type="scientific">Laodelphax striatellus</name>
    <name type="common">Small brown planthopper</name>
    <name type="synonym">Delphax striatella</name>
    <dbReference type="NCBI Taxonomy" id="195883"/>
    <lineage>
        <taxon>Eukaryota</taxon>
        <taxon>Metazoa</taxon>
        <taxon>Ecdysozoa</taxon>
        <taxon>Arthropoda</taxon>
        <taxon>Hexapoda</taxon>
        <taxon>Insecta</taxon>
        <taxon>Pterygota</taxon>
        <taxon>Neoptera</taxon>
        <taxon>Paraneoptera</taxon>
        <taxon>Hemiptera</taxon>
        <taxon>Auchenorrhyncha</taxon>
        <taxon>Fulgoroidea</taxon>
        <taxon>Delphacidae</taxon>
        <taxon>Criomorphinae</taxon>
        <taxon>Laodelphax</taxon>
    </lineage>
</organism>
<comment type="caution">
    <text evidence="4">The sequence shown here is derived from an EMBL/GenBank/DDBJ whole genome shotgun (WGS) entry which is preliminary data.</text>
</comment>
<keyword evidence="2" id="KW-0539">Nucleus</keyword>
<evidence type="ECO:0000256" key="2">
    <source>
        <dbReference type="ARBA" id="ARBA00023242"/>
    </source>
</evidence>
<protein>
    <recommendedName>
        <fullName evidence="6">Protein SAAL1</fullName>
    </recommendedName>
</protein>
<proteinExistence type="inferred from homology"/>
<name>A0A482WKK4_LAOST</name>
<dbReference type="InterPro" id="IPR011989">
    <property type="entry name" value="ARM-like"/>
</dbReference>
<dbReference type="Gene3D" id="1.25.10.10">
    <property type="entry name" value="Leucine-rich Repeat Variant"/>
    <property type="match status" value="1"/>
</dbReference>
<accession>A0A482WKK4</accession>
<evidence type="ECO:0000313" key="4">
    <source>
        <dbReference type="EMBL" id="RZF33850.1"/>
    </source>
</evidence>
<dbReference type="OrthoDB" id="2156856at2759"/>
<dbReference type="SUPFAM" id="SSF48371">
    <property type="entry name" value="ARM repeat"/>
    <property type="match status" value="1"/>
</dbReference>
<dbReference type="EMBL" id="QKKF02033231">
    <property type="protein sequence ID" value="RZF33850.1"/>
    <property type="molecule type" value="Genomic_DNA"/>
</dbReference>
<dbReference type="InParanoid" id="A0A482WKK4"/>
<keyword evidence="5" id="KW-1185">Reference proteome</keyword>
<evidence type="ECO:0008006" key="6">
    <source>
        <dbReference type="Google" id="ProtNLM"/>
    </source>
</evidence>
<dbReference type="GO" id="GO:0005654">
    <property type="term" value="C:nucleoplasm"/>
    <property type="evidence" value="ECO:0007669"/>
    <property type="project" value="TreeGrafter"/>
</dbReference>
<comment type="similarity">
    <text evidence="3">Belongs to the SAAL1 family.</text>
</comment>
<comment type="subcellular location">
    <subcellularLocation>
        <location evidence="1">Nucleus</location>
    </subcellularLocation>
</comment>
<dbReference type="InterPro" id="IPR016024">
    <property type="entry name" value="ARM-type_fold"/>
</dbReference>
<evidence type="ECO:0000256" key="3">
    <source>
        <dbReference type="ARBA" id="ARBA00038401"/>
    </source>
</evidence>
<reference evidence="4 5" key="1">
    <citation type="journal article" date="2017" name="Gigascience">
        <title>Genome sequence of the small brown planthopper, Laodelphax striatellus.</title>
        <authorList>
            <person name="Zhu J."/>
            <person name="Jiang F."/>
            <person name="Wang X."/>
            <person name="Yang P."/>
            <person name="Bao Y."/>
            <person name="Zhao W."/>
            <person name="Wang W."/>
            <person name="Lu H."/>
            <person name="Wang Q."/>
            <person name="Cui N."/>
            <person name="Li J."/>
            <person name="Chen X."/>
            <person name="Luo L."/>
            <person name="Yu J."/>
            <person name="Kang L."/>
            <person name="Cui F."/>
        </authorList>
    </citation>
    <scope>NUCLEOTIDE SEQUENCE [LARGE SCALE GENOMIC DNA]</scope>
    <source>
        <strain evidence="4">Lst14</strain>
    </source>
</reference>
<evidence type="ECO:0000313" key="5">
    <source>
        <dbReference type="Proteomes" id="UP000291343"/>
    </source>
</evidence>
<dbReference type="Proteomes" id="UP000291343">
    <property type="component" value="Unassembled WGS sequence"/>
</dbReference>
<dbReference type="PANTHER" id="PTHR23424">
    <property type="entry name" value="SERUM AMYLOID A"/>
    <property type="match status" value="1"/>
</dbReference>
<sequence length="360" mass="40481">MCNLWDMTIEKDVVLFLLKHDFIKLATCLLQLPDLEPRFLEIIVGILHNMCCVEELRKVLCDMPETTSCLMDTLSSNDSLTLVQAVRLLNTVAWDVVHQVEERDPSPHWLVRAVDDLQLSKRLAYILLSSTRPELLCCALDLMNTLCVHAPSFSDKDFSRYFANEDIAFGLLAAWRQLLRGGGAAHADVPAKALRKAGDQWAAVLSAFSGHEQGKAVLCLNAEKITSIINTTLQLSEDNEDMLRDSVAVLEAIIPSGSDIPTILPKLLKISHELDRKPKNDDAMSEDSENLTLREALENYFESLMIHVGSKSTMESNLSQCDENLKQLFWTIIERRDPELLQERVEPIVVGDVECNQHSI</sequence>
<dbReference type="AlphaFoldDB" id="A0A482WKK4"/>
<gene>
    <name evidence="4" type="ORF">LSTR_LSTR008973</name>
</gene>
<dbReference type="InterPro" id="IPR052464">
    <property type="entry name" value="Synovial_Prolif_Regulator"/>
</dbReference>
<dbReference type="SMR" id="A0A482WKK4"/>
<dbReference type="STRING" id="195883.A0A482WKK4"/>